<keyword evidence="2" id="KW-0472">Membrane</keyword>
<evidence type="ECO:0000313" key="4">
    <source>
        <dbReference type="Proteomes" id="UP000032679"/>
    </source>
</evidence>
<accession>A0A0D6MJ53</accession>
<keyword evidence="2" id="KW-0812">Transmembrane</keyword>
<keyword evidence="4" id="KW-1185">Reference proteome</keyword>
<evidence type="ECO:0000256" key="1">
    <source>
        <dbReference type="SAM" id="Coils"/>
    </source>
</evidence>
<dbReference type="EMBL" id="BALE01000010">
    <property type="protein sequence ID" value="GAN53689.1"/>
    <property type="molecule type" value="Genomic_DNA"/>
</dbReference>
<feature type="transmembrane region" description="Helical" evidence="2">
    <location>
        <begin position="142"/>
        <end position="161"/>
    </location>
</feature>
<dbReference type="OrthoDB" id="7273360at2"/>
<dbReference type="Proteomes" id="UP000032679">
    <property type="component" value="Unassembled WGS sequence"/>
</dbReference>
<dbReference type="AlphaFoldDB" id="A0A0D6MJ53"/>
<evidence type="ECO:0000256" key="2">
    <source>
        <dbReference type="SAM" id="Phobius"/>
    </source>
</evidence>
<protein>
    <submittedName>
        <fullName evidence="3">Uncharacterized protein</fullName>
    </submittedName>
</protein>
<keyword evidence="2" id="KW-1133">Transmembrane helix</keyword>
<feature type="coiled-coil region" evidence="1">
    <location>
        <begin position="87"/>
        <end position="135"/>
    </location>
</feature>
<dbReference type="STRING" id="1231623.Tasa_010_236"/>
<sequence>MSNALDPRELKVLADILALVLEEHPGSSSNALDALRKRARRNAITGGALKNLFIAIAPEPPARTRARARADSAGSDGGMSTAARAQITTLTNDLRRLDRDLRTARAQGESLRAELDQTRMARATLQSQLSAMRNRAPLRNSLVAIAFVVGTLVGIASTQFVHRLELPPQTDNLPYLHP</sequence>
<evidence type="ECO:0000313" key="3">
    <source>
        <dbReference type="EMBL" id="GAN53689.1"/>
    </source>
</evidence>
<gene>
    <name evidence="3" type="ORF">Tasa_010_236</name>
</gene>
<reference evidence="3 4" key="1">
    <citation type="submission" date="2012-10" db="EMBL/GenBank/DDBJ databases">
        <title>Genome sequencing of Tanticharoenia sakaeratensis NBRC 103193.</title>
        <authorList>
            <person name="Azuma Y."/>
            <person name="Hadano H."/>
            <person name="Hirakawa H."/>
            <person name="Matsushita K."/>
        </authorList>
    </citation>
    <scope>NUCLEOTIDE SEQUENCE [LARGE SCALE GENOMIC DNA]</scope>
    <source>
        <strain evidence="3 4">NBRC 103193</strain>
    </source>
</reference>
<comment type="caution">
    <text evidence="3">The sequence shown here is derived from an EMBL/GenBank/DDBJ whole genome shotgun (WGS) entry which is preliminary data.</text>
</comment>
<keyword evidence="1" id="KW-0175">Coiled coil</keyword>
<name>A0A0D6MJ53_9PROT</name>
<proteinExistence type="predicted"/>
<dbReference type="RefSeq" id="WP_048847830.1">
    <property type="nucleotide sequence ID" value="NZ_BALE01000010.1"/>
</dbReference>
<organism evidence="3 4">
    <name type="scientific">Tanticharoenia sakaeratensis NBRC 103193</name>
    <dbReference type="NCBI Taxonomy" id="1231623"/>
    <lineage>
        <taxon>Bacteria</taxon>
        <taxon>Pseudomonadati</taxon>
        <taxon>Pseudomonadota</taxon>
        <taxon>Alphaproteobacteria</taxon>
        <taxon>Acetobacterales</taxon>
        <taxon>Acetobacteraceae</taxon>
        <taxon>Tanticharoenia</taxon>
    </lineage>
</organism>